<evidence type="ECO:0000256" key="3">
    <source>
        <dbReference type="PROSITE-ProRule" id="PRU00339"/>
    </source>
</evidence>
<keyword evidence="1" id="KW-0677">Repeat</keyword>
<evidence type="ECO:0000313" key="4">
    <source>
        <dbReference type="EMBL" id="MRH42012.1"/>
    </source>
</evidence>
<name>A0A6A8DL82_9BACI</name>
<evidence type="ECO:0000256" key="1">
    <source>
        <dbReference type="ARBA" id="ARBA00022737"/>
    </source>
</evidence>
<evidence type="ECO:0008006" key="6">
    <source>
        <dbReference type="Google" id="ProtNLM"/>
    </source>
</evidence>
<dbReference type="PANTHER" id="PTHR45586:SF1">
    <property type="entry name" value="LIPOPOLYSACCHARIDE ASSEMBLY PROTEIN B"/>
    <property type="match status" value="1"/>
</dbReference>
<feature type="repeat" description="TPR" evidence="3">
    <location>
        <begin position="23"/>
        <end position="56"/>
    </location>
</feature>
<organism evidence="4 5">
    <name type="scientific">Aquibacillus halophilus</name>
    <dbReference type="NCBI Taxonomy" id="930132"/>
    <lineage>
        <taxon>Bacteria</taxon>
        <taxon>Bacillati</taxon>
        <taxon>Bacillota</taxon>
        <taxon>Bacilli</taxon>
        <taxon>Bacillales</taxon>
        <taxon>Bacillaceae</taxon>
        <taxon>Aquibacillus</taxon>
    </lineage>
</organism>
<dbReference type="Gene3D" id="1.25.40.10">
    <property type="entry name" value="Tetratricopeptide repeat domain"/>
    <property type="match status" value="1"/>
</dbReference>
<keyword evidence="2 3" id="KW-0802">TPR repeat</keyword>
<reference evidence="4" key="1">
    <citation type="submission" date="2019-11" db="EMBL/GenBank/DDBJ databases">
        <authorList>
            <person name="Li J."/>
        </authorList>
    </citation>
    <scope>NUCLEOTIDE SEQUENCE</scope>
    <source>
        <strain evidence="4">B6B</strain>
    </source>
</reference>
<dbReference type="InterPro" id="IPR051012">
    <property type="entry name" value="CellSynth/LPSAsmb/PSIAsmb"/>
</dbReference>
<dbReference type="Proteomes" id="UP000799092">
    <property type="component" value="Unassembled WGS sequence"/>
</dbReference>
<dbReference type="InterPro" id="IPR011990">
    <property type="entry name" value="TPR-like_helical_dom_sf"/>
</dbReference>
<dbReference type="RefSeq" id="WP_153735667.1">
    <property type="nucleotide sequence ID" value="NZ_WJNG01000003.1"/>
</dbReference>
<dbReference type="AlphaFoldDB" id="A0A6A8DL82"/>
<dbReference type="PROSITE" id="PS50005">
    <property type="entry name" value="TPR"/>
    <property type="match status" value="1"/>
</dbReference>
<evidence type="ECO:0000256" key="2">
    <source>
        <dbReference type="ARBA" id="ARBA00022803"/>
    </source>
</evidence>
<gene>
    <name evidence="4" type="ORF">GH741_04895</name>
</gene>
<sequence length="333" mass="38805">MQTLEDIKSDNKIEKVIPFIPEGDFYFTKGVEAFQKRKFDIAIKWLKKAVEATPEEALYHCQMSIIYTEIGAFHAANQILTEVLSVNGDSYIDCYYLIANNYAHLGLLQDAKKYTESYLDKAPDGDFREEAEDLLSVIDIGDDDDDEWAFEEEDELLIYQETAFHHLERQEWEQALTLLEEMMSVFPEHVSAKHEYSFALFFSGNQDEAIRLETQWLEDNPQSLFCHTNLAVFYYERNDLNKSNQHIVSIKNVYPIHEQQKLRIANTLARTGHYKCAYDRFKLLSKGHLKGHASYFKWYSACLYQVGASTKALSLWEEGCKKYPFLTKEASPW</sequence>
<comment type="caution">
    <text evidence="4">The sequence shown here is derived from an EMBL/GenBank/DDBJ whole genome shotgun (WGS) entry which is preliminary data.</text>
</comment>
<dbReference type="SUPFAM" id="SSF48452">
    <property type="entry name" value="TPR-like"/>
    <property type="match status" value="2"/>
</dbReference>
<dbReference type="EMBL" id="WJNG01000003">
    <property type="protein sequence ID" value="MRH42012.1"/>
    <property type="molecule type" value="Genomic_DNA"/>
</dbReference>
<keyword evidence="5" id="KW-1185">Reference proteome</keyword>
<proteinExistence type="predicted"/>
<dbReference type="OrthoDB" id="600613at2"/>
<dbReference type="PANTHER" id="PTHR45586">
    <property type="entry name" value="TPR REPEAT-CONTAINING PROTEIN PA4667"/>
    <property type="match status" value="1"/>
</dbReference>
<dbReference type="InterPro" id="IPR019734">
    <property type="entry name" value="TPR_rpt"/>
</dbReference>
<evidence type="ECO:0000313" key="5">
    <source>
        <dbReference type="Proteomes" id="UP000799092"/>
    </source>
</evidence>
<accession>A0A6A8DL82</accession>
<protein>
    <recommendedName>
        <fullName evidence="6">Tetratricopeptide repeat protein</fullName>
    </recommendedName>
</protein>
<dbReference type="Pfam" id="PF13181">
    <property type="entry name" value="TPR_8"/>
    <property type="match status" value="1"/>
</dbReference>